<feature type="repeat" description="ANK" evidence="3">
    <location>
        <begin position="113"/>
        <end position="145"/>
    </location>
</feature>
<proteinExistence type="predicted"/>
<dbReference type="SMART" id="SM00248">
    <property type="entry name" value="ANK"/>
    <property type="match status" value="2"/>
</dbReference>
<feature type="compositionally biased region" description="Low complexity" evidence="4">
    <location>
        <begin position="10"/>
        <end position="34"/>
    </location>
</feature>
<evidence type="ECO:0000256" key="1">
    <source>
        <dbReference type="ARBA" id="ARBA00022737"/>
    </source>
</evidence>
<keyword evidence="2 3" id="KW-0040">ANK repeat</keyword>
<feature type="repeat" description="ANK" evidence="3">
    <location>
        <begin position="80"/>
        <end position="112"/>
    </location>
</feature>
<evidence type="ECO:0000256" key="4">
    <source>
        <dbReference type="SAM" id="MobiDB-lite"/>
    </source>
</evidence>
<dbReference type="PROSITE" id="PS50297">
    <property type="entry name" value="ANK_REP_REGION"/>
    <property type="match status" value="2"/>
</dbReference>
<dbReference type="OrthoDB" id="366390at2759"/>
<dbReference type="EMBL" id="KV749662">
    <property type="protein sequence ID" value="OCL08404.1"/>
    <property type="molecule type" value="Genomic_DNA"/>
</dbReference>
<dbReference type="Gene3D" id="1.25.40.20">
    <property type="entry name" value="Ankyrin repeat-containing domain"/>
    <property type="match status" value="1"/>
</dbReference>
<dbReference type="Pfam" id="PF12796">
    <property type="entry name" value="Ank_2"/>
    <property type="match status" value="1"/>
</dbReference>
<sequence length="173" mass="17864">MGFPATSNLESTNTTEAPSSSTNPTSSAPTNTPALKSVESLPSAALDLASKLFDLARAGDTSTLNTYISAGIPKNLTNHAGDTLLMLSAYHGHAETVSMLLVAGADPNVMNDRGQSPLAGAVFKGYDDVVRALVEGGADKELGTPNAVDCARMFKRDGYLKLFGVEAEGESVG</sequence>
<accession>A0A8E2JTB8</accession>
<keyword evidence="1" id="KW-0677">Repeat</keyword>
<dbReference type="InterPro" id="IPR002110">
    <property type="entry name" value="Ankyrin_rpt"/>
</dbReference>
<evidence type="ECO:0000313" key="6">
    <source>
        <dbReference type="Proteomes" id="UP000250140"/>
    </source>
</evidence>
<evidence type="ECO:0000313" key="5">
    <source>
        <dbReference type="EMBL" id="OCL08404.1"/>
    </source>
</evidence>
<dbReference type="AlphaFoldDB" id="A0A8E2JTB8"/>
<gene>
    <name evidence="5" type="ORF">AOQ84DRAFT_293245</name>
</gene>
<dbReference type="InterPro" id="IPR036770">
    <property type="entry name" value="Ankyrin_rpt-contain_sf"/>
</dbReference>
<reference evidence="5 6" key="1">
    <citation type="journal article" date="2016" name="Nat. Commun.">
        <title>Ectomycorrhizal ecology is imprinted in the genome of the dominant symbiotic fungus Cenococcum geophilum.</title>
        <authorList>
            <consortium name="DOE Joint Genome Institute"/>
            <person name="Peter M."/>
            <person name="Kohler A."/>
            <person name="Ohm R.A."/>
            <person name="Kuo A."/>
            <person name="Krutzmann J."/>
            <person name="Morin E."/>
            <person name="Arend M."/>
            <person name="Barry K.W."/>
            <person name="Binder M."/>
            <person name="Choi C."/>
            <person name="Clum A."/>
            <person name="Copeland A."/>
            <person name="Grisel N."/>
            <person name="Haridas S."/>
            <person name="Kipfer T."/>
            <person name="LaButti K."/>
            <person name="Lindquist E."/>
            <person name="Lipzen A."/>
            <person name="Maire R."/>
            <person name="Meier B."/>
            <person name="Mihaltcheva S."/>
            <person name="Molinier V."/>
            <person name="Murat C."/>
            <person name="Poggeler S."/>
            <person name="Quandt C.A."/>
            <person name="Sperisen C."/>
            <person name="Tritt A."/>
            <person name="Tisserant E."/>
            <person name="Crous P.W."/>
            <person name="Henrissat B."/>
            <person name="Nehls U."/>
            <person name="Egli S."/>
            <person name="Spatafora J.W."/>
            <person name="Grigoriev I.V."/>
            <person name="Martin F.M."/>
        </authorList>
    </citation>
    <scope>NUCLEOTIDE SEQUENCE [LARGE SCALE GENOMIC DNA]</scope>
    <source>
        <strain evidence="5 6">CBS 207.34</strain>
    </source>
</reference>
<dbReference type="PANTHER" id="PTHR24171">
    <property type="entry name" value="ANKYRIN REPEAT DOMAIN-CONTAINING PROTEIN 39-RELATED"/>
    <property type="match status" value="1"/>
</dbReference>
<protein>
    <submittedName>
        <fullName evidence="5">Ankyrin</fullName>
    </submittedName>
</protein>
<dbReference type="Proteomes" id="UP000250140">
    <property type="component" value="Unassembled WGS sequence"/>
</dbReference>
<name>A0A8E2JTB8_9PEZI</name>
<organism evidence="5 6">
    <name type="scientific">Glonium stellatum</name>
    <dbReference type="NCBI Taxonomy" id="574774"/>
    <lineage>
        <taxon>Eukaryota</taxon>
        <taxon>Fungi</taxon>
        <taxon>Dikarya</taxon>
        <taxon>Ascomycota</taxon>
        <taxon>Pezizomycotina</taxon>
        <taxon>Dothideomycetes</taxon>
        <taxon>Pleosporomycetidae</taxon>
        <taxon>Gloniales</taxon>
        <taxon>Gloniaceae</taxon>
        <taxon>Glonium</taxon>
    </lineage>
</organism>
<dbReference type="SUPFAM" id="SSF48403">
    <property type="entry name" value="Ankyrin repeat"/>
    <property type="match status" value="1"/>
</dbReference>
<evidence type="ECO:0000256" key="2">
    <source>
        <dbReference type="ARBA" id="ARBA00023043"/>
    </source>
</evidence>
<feature type="region of interest" description="Disordered" evidence="4">
    <location>
        <begin position="1"/>
        <end position="35"/>
    </location>
</feature>
<dbReference type="PROSITE" id="PS50088">
    <property type="entry name" value="ANK_REPEAT"/>
    <property type="match status" value="2"/>
</dbReference>
<keyword evidence="6" id="KW-1185">Reference proteome</keyword>
<evidence type="ECO:0000256" key="3">
    <source>
        <dbReference type="PROSITE-ProRule" id="PRU00023"/>
    </source>
</evidence>
<dbReference type="PANTHER" id="PTHR24171:SF10">
    <property type="entry name" value="ANKYRIN REPEAT DOMAIN-CONTAINING PROTEIN 29-LIKE"/>
    <property type="match status" value="1"/>
</dbReference>